<proteinExistence type="predicted"/>
<evidence type="ECO:0000313" key="2">
    <source>
        <dbReference type="EMBL" id="OWU68397.1"/>
    </source>
</evidence>
<dbReference type="OrthoDB" id="7444642at2"/>
<dbReference type="Proteomes" id="UP000215377">
    <property type="component" value="Unassembled WGS sequence"/>
</dbReference>
<dbReference type="SUPFAM" id="SSF52540">
    <property type="entry name" value="P-loop containing nucleoside triphosphate hydrolases"/>
    <property type="match status" value="1"/>
</dbReference>
<dbReference type="RefSeq" id="WP_088652480.1">
    <property type="nucleotide sequence ID" value="NZ_AQQR01000021.1"/>
</dbReference>
<reference evidence="2 3" key="1">
    <citation type="submission" date="2013-04" db="EMBL/GenBank/DDBJ databases">
        <title>Oceanicola sp. 22II1-22F33 Genome Sequencing.</title>
        <authorList>
            <person name="Lai Q."/>
            <person name="Li G."/>
            <person name="Shao Z."/>
        </authorList>
    </citation>
    <scope>NUCLEOTIDE SEQUENCE [LARGE SCALE GENOMIC DNA]</scope>
    <source>
        <strain evidence="2 3">22II1-22F33</strain>
    </source>
</reference>
<accession>A0A225NBV1</accession>
<dbReference type="Pfam" id="PF03567">
    <property type="entry name" value="Sulfotransfer_2"/>
    <property type="match status" value="1"/>
</dbReference>
<dbReference type="InterPro" id="IPR027417">
    <property type="entry name" value="P-loop_NTPase"/>
</dbReference>
<dbReference type="Gene3D" id="3.40.50.300">
    <property type="entry name" value="P-loop containing nucleotide triphosphate hydrolases"/>
    <property type="match status" value="1"/>
</dbReference>
<dbReference type="EMBL" id="AQQR01000021">
    <property type="protein sequence ID" value="OWU68397.1"/>
    <property type="molecule type" value="Genomic_DNA"/>
</dbReference>
<dbReference type="InterPro" id="IPR005331">
    <property type="entry name" value="Sulfotransferase"/>
</dbReference>
<dbReference type="GO" id="GO:0008146">
    <property type="term" value="F:sulfotransferase activity"/>
    <property type="evidence" value="ECO:0007669"/>
    <property type="project" value="InterPro"/>
</dbReference>
<evidence type="ECO:0008006" key="4">
    <source>
        <dbReference type="Google" id="ProtNLM"/>
    </source>
</evidence>
<dbReference type="AlphaFoldDB" id="A0A225NBV1"/>
<gene>
    <name evidence="2" type="ORF">ATO3_24240</name>
</gene>
<evidence type="ECO:0000313" key="3">
    <source>
        <dbReference type="Proteomes" id="UP000215377"/>
    </source>
</evidence>
<evidence type="ECO:0000256" key="1">
    <source>
        <dbReference type="SAM" id="MobiDB-lite"/>
    </source>
</evidence>
<sequence length="238" mass="27142">MPIARVSGKLVLFMHVPRCGGTSMEDYLEARFGPLAFRSRFFLDLPPPMRWTRTAPQHVAATDLARLFPAGFLDETFAIVRHPVERLKSVFRFQRDVERRFGPRLDFERWLVRMQKQEAMQPFLLDNHIRPMTEMVPEGARIFHLEQGMDPVIAWLDDLAGGPAPGVPMKLRNNFAERVAWAKIEPGPEPVVTDRVREILSTRYARDFERFGYDLEPPGADTCTDTGADKGPDPTPAP</sequence>
<organism evidence="2 3">
    <name type="scientific">Marinibacterium profundimaris</name>
    <dbReference type="NCBI Taxonomy" id="1679460"/>
    <lineage>
        <taxon>Bacteria</taxon>
        <taxon>Pseudomonadati</taxon>
        <taxon>Pseudomonadota</taxon>
        <taxon>Alphaproteobacteria</taxon>
        <taxon>Rhodobacterales</taxon>
        <taxon>Paracoccaceae</taxon>
        <taxon>Marinibacterium</taxon>
    </lineage>
</organism>
<dbReference type="GO" id="GO:0016020">
    <property type="term" value="C:membrane"/>
    <property type="evidence" value="ECO:0007669"/>
    <property type="project" value="InterPro"/>
</dbReference>
<comment type="caution">
    <text evidence="2">The sequence shown here is derived from an EMBL/GenBank/DDBJ whole genome shotgun (WGS) entry which is preliminary data.</text>
</comment>
<name>A0A225NBV1_9RHOB</name>
<protein>
    <recommendedName>
        <fullName evidence="4">Sulfotransferase family protein</fullName>
    </recommendedName>
</protein>
<feature type="region of interest" description="Disordered" evidence="1">
    <location>
        <begin position="215"/>
        <end position="238"/>
    </location>
</feature>
<keyword evidence="3" id="KW-1185">Reference proteome</keyword>